<evidence type="ECO:0000313" key="2">
    <source>
        <dbReference type="EMBL" id="KFP91864.1"/>
    </source>
</evidence>
<proteinExistence type="predicted"/>
<evidence type="ECO:0000256" key="1">
    <source>
        <dbReference type="SAM" id="MobiDB-lite"/>
    </source>
</evidence>
<feature type="non-terminal residue" evidence="2">
    <location>
        <position position="261"/>
    </location>
</feature>
<evidence type="ECO:0000313" key="3">
    <source>
        <dbReference type="Proteomes" id="UP000054244"/>
    </source>
</evidence>
<feature type="compositionally biased region" description="Low complexity" evidence="1">
    <location>
        <begin position="40"/>
        <end position="50"/>
    </location>
</feature>
<feature type="region of interest" description="Disordered" evidence="1">
    <location>
        <begin position="144"/>
        <end position="171"/>
    </location>
</feature>
<feature type="compositionally biased region" description="Gly residues" evidence="1">
    <location>
        <begin position="245"/>
        <end position="261"/>
    </location>
</feature>
<name>A0A091NSE4_APAVI</name>
<keyword evidence="3" id="KW-1185">Reference proteome</keyword>
<reference evidence="2 3" key="1">
    <citation type="submission" date="2014-04" db="EMBL/GenBank/DDBJ databases">
        <title>Genome evolution of avian class.</title>
        <authorList>
            <person name="Zhang G."/>
            <person name="Li C."/>
        </authorList>
    </citation>
    <scope>NUCLEOTIDE SEQUENCE [LARGE SCALE GENOMIC DNA]</scope>
    <source>
        <strain evidence="2">BGI_N311</strain>
    </source>
</reference>
<feature type="non-terminal residue" evidence="2">
    <location>
        <position position="1"/>
    </location>
</feature>
<gene>
    <name evidence="2" type="ORF">N311_04924</name>
</gene>
<dbReference type="AlphaFoldDB" id="A0A091NSE4"/>
<feature type="compositionally biased region" description="Basic and acidic residues" evidence="1">
    <location>
        <begin position="144"/>
        <end position="159"/>
    </location>
</feature>
<dbReference type="Proteomes" id="UP000054244">
    <property type="component" value="Unassembled WGS sequence"/>
</dbReference>
<feature type="region of interest" description="Disordered" evidence="1">
    <location>
        <begin position="231"/>
        <end position="261"/>
    </location>
</feature>
<sequence length="261" mass="26056">GAAALVVYYSLLHPKSTEIWQGFLKTTCSAGVAGDDKAAGDVSQAGQSSGISGGGESLAGEGTMADPKNGNGSSLLQLGGGLEDSWTSHHHWLLVKLALKTGDMSAINAAFGDGGVGEVYPGQWMMGKPSGAEPGADFSLPTREIDPRGVESGLSDEKSPVAGKRGGSKPIVGAARTAQEDGARQEPAFHSAVPFPSSFSLDPAEGSSVYFSATVGGITSPSTGTATCMAVVQKDNETQSPPGSLGEGEGGKGGGGGDLSL</sequence>
<feature type="region of interest" description="Disordered" evidence="1">
    <location>
        <begin position="37"/>
        <end position="76"/>
    </location>
</feature>
<accession>A0A091NSE4</accession>
<dbReference type="EMBL" id="KL391767">
    <property type="protein sequence ID" value="KFP91864.1"/>
    <property type="molecule type" value="Genomic_DNA"/>
</dbReference>
<protein>
    <submittedName>
        <fullName evidence="2">XK-related protein 5</fullName>
    </submittedName>
</protein>
<organism evidence="2 3">
    <name type="scientific">Apaloderma vittatum</name>
    <name type="common">Bar-tailed trogon</name>
    <dbReference type="NCBI Taxonomy" id="57397"/>
    <lineage>
        <taxon>Eukaryota</taxon>
        <taxon>Metazoa</taxon>
        <taxon>Chordata</taxon>
        <taxon>Craniata</taxon>
        <taxon>Vertebrata</taxon>
        <taxon>Euteleostomi</taxon>
        <taxon>Archelosauria</taxon>
        <taxon>Archosauria</taxon>
        <taxon>Dinosauria</taxon>
        <taxon>Saurischia</taxon>
        <taxon>Theropoda</taxon>
        <taxon>Coelurosauria</taxon>
        <taxon>Aves</taxon>
        <taxon>Neognathae</taxon>
        <taxon>Neoaves</taxon>
        <taxon>Telluraves</taxon>
        <taxon>Coraciimorphae</taxon>
        <taxon>Trogoniformes</taxon>
        <taxon>Trogonidae</taxon>
        <taxon>Apaloderma</taxon>
    </lineage>
</organism>